<accession>A0ABR2DX15</accession>
<comment type="caution">
    <text evidence="2">The sequence shown here is derived from an EMBL/GenBank/DDBJ whole genome shotgun (WGS) entry which is preliminary data.</text>
</comment>
<proteinExistence type="predicted"/>
<name>A0ABR2DX15_9ROSI</name>
<organism evidence="2 3">
    <name type="scientific">Hibiscus sabdariffa</name>
    <name type="common">roselle</name>
    <dbReference type="NCBI Taxonomy" id="183260"/>
    <lineage>
        <taxon>Eukaryota</taxon>
        <taxon>Viridiplantae</taxon>
        <taxon>Streptophyta</taxon>
        <taxon>Embryophyta</taxon>
        <taxon>Tracheophyta</taxon>
        <taxon>Spermatophyta</taxon>
        <taxon>Magnoliopsida</taxon>
        <taxon>eudicotyledons</taxon>
        <taxon>Gunneridae</taxon>
        <taxon>Pentapetalae</taxon>
        <taxon>rosids</taxon>
        <taxon>malvids</taxon>
        <taxon>Malvales</taxon>
        <taxon>Malvaceae</taxon>
        <taxon>Malvoideae</taxon>
        <taxon>Hibiscus</taxon>
    </lineage>
</organism>
<protein>
    <submittedName>
        <fullName evidence="2">Uncharacterized protein</fullName>
    </submittedName>
</protein>
<evidence type="ECO:0000313" key="3">
    <source>
        <dbReference type="Proteomes" id="UP001472677"/>
    </source>
</evidence>
<gene>
    <name evidence="2" type="ORF">V6N12_061430</name>
</gene>
<feature type="region of interest" description="Disordered" evidence="1">
    <location>
        <begin position="51"/>
        <end position="79"/>
    </location>
</feature>
<feature type="compositionally biased region" description="Basic and acidic residues" evidence="1">
    <location>
        <begin position="56"/>
        <end position="65"/>
    </location>
</feature>
<keyword evidence="3" id="KW-1185">Reference proteome</keyword>
<dbReference type="EMBL" id="JBBPBM010000021">
    <property type="protein sequence ID" value="KAK8548518.1"/>
    <property type="molecule type" value="Genomic_DNA"/>
</dbReference>
<sequence>MQKVGVGATARELIHGDGKTTLDITRGEVQEVGEDFKSGCSKLNFQETAGHNQMEISKKGSHGKESGSGNINEILENEKRAETKVGGNMTGCHLDFSLSKSSKTYWFISVAVAPWGL</sequence>
<reference evidence="2 3" key="1">
    <citation type="journal article" date="2024" name="G3 (Bethesda)">
        <title>Genome assembly of Hibiscus sabdariffa L. provides insights into metabolisms of medicinal natural products.</title>
        <authorList>
            <person name="Kim T."/>
        </authorList>
    </citation>
    <scope>NUCLEOTIDE SEQUENCE [LARGE SCALE GENOMIC DNA]</scope>
    <source>
        <strain evidence="2">TK-2024</strain>
        <tissue evidence="2">Old leaves</tissue>
    </source>
</reference>
<evidence type="ECO:0000256" key="1">
    <source>
        <dbReference type="SAM" id="MobiDB-lite"/>
    </source>
</evidence>
<dbReference type="Proteomes" id="UP001472677">
    <property type="component" value="Unassembled WGS sequence"/>
</dbReference>
<evidence type="ECO:0000313" key="2">
    <source>
        <dbReference type="EMBL" id="KAK8548518.1"/>
    </source>
</evidence>